<dbReference type="FunFam" id="3.40.50.720:FF:000702">
    <property type="entry name" value="NADH dehydrogenase (Ubiquinone)"/>
    <property type="match status" value="1"/>
</dbReference>
<accession>A0A0F9M9J1</accession>
<dbReference type="SUPFAM" id="SSF51735">
    <property type="entry name" value="NAD(P)-binding Rossmann-fold domains"/>
    <property type="match status" value="1"/>
</dbReference>
<dbReference type="InterPro" id="IPR036291">
    <property type="entry name" value="NAD(P)-bd_dom_sf"/>
</dbReference>
<sequence>MSKLVTIFGGSGFVGRYITRRMAKAGWRVRVAVRRPNEALFVRTYGTVGQVEPIFCNIRDDASVTAALSGADAVVNCVGILAEAGKNTFDEVQSQGAERIARLAALEGISTMVQMSAIGADLEADGKYSRTKALGEAGVLKHLPGAVILRPSIIFGPEDQFFNRFAGMVRTSPAIPVVRANTLFQPAYVDDVAQAAAQSVLEQVPGGVYELGGPEVASFRALIEEMLEIIHRRRLVLALPMFAGRVMAFGFDMMQSMSFGLVKNTILTRDQVDNLSQDNVVANDARGFSAFGIVPKSMASVLPGYLWRFRPSGQYDDIKNSAKNLRT</sequence>
<reference evidence="2" key="1">
    <citation type="journal article" date="2015" name="Nature">
        <title>Complex archaea that bridge the gap between prokaryotes and eukaryotes.</title>
        <authorList>
            <person name="Spang A."/>
            <person name="Saw J.H."/>
            <person name="Jorgensen S.L."/>
            <person name="Zaremba-Niedzwiedzka K."/>
            <person name="Martijn J."/>
            <person name="Lind A.E."/>
            <person name="van Eijk R."/>
            <person name="Schleper C."/>
            <person name="Guy L."/>
            <person name="Ettema T.J."/>
        </authorList>
    </citation>
    <scope>NUCLEOTIDE SEQUENCE</scope>
</reference>
<dbReference type="PANTHER" id="PTHR12126:SF11">
    <property type="entry name" value="NADH DEHYDROGENASE [UBIQUINONE] 1 ALPHA SUBCOMPLEX SUBUNIT 9, MITOCHONDRIAL"/>
    <property type="match status" value="1"/>
</dbReference>
<dbReference type="EMBL" id="LAZR01005156">
    <property type="protein sequence ID" value="KKN02374.1"/>
    <property type="molecule type" value="Genomic_DNA"/>
</dbReference>
<dbReference type="GO" id="GO:0044877">
    <property type="term" value="F:protein-containing complex binding"/>
    <property type="evidence" value="ECO:0007669"/>
    <property type="project" value="TreeGrafter"/>
</dbReference>
<gene>
    <name evidence="2" type="ORF">LCGC14_1118360</name>
</gene>
<dbReference type="InterPro" id="IPR001509">
    <property type="entry name" value="Epimerase_deHydtase"/>
</dbReference>
<dbReference type="PANTHER" id="PTHR12126">
    <property type="entry name" value="NADH-UBIQUINONE OXIDOREDUCTASE 39 KDA SUBUNIT-RELATED"/>
    <property type="match status" value="1"/>
</dbReference>
<dbReference type="Pfam" id="PF01370">
    <property type="entry name" value="Epimerase"/>
    <property type="match status" value="1"/>
</dbReference>
<proteinExistence type="predicted"/>
<dbReference type="InterPro" id="IPR051207">
    <property type="entry name" value="ComplexI_NDUFA9_subunit"/>
</dbReference>
<evidence type="ECO:0000313" key="2">
    <source>
        <dbReference type="EMBL" id="KKN02374.1"/>
    </source>
</evidence>
<dbReference type="CDD" id="cd05271">
    <property type="entry name" value="NDUFA9_like_SDR_a"/>
    <property type="match status" value="1"/>
</dbReference>
<organism evidence="2">
    <name type="scientific">marine sediment metagenome</name>
    <dbReference type="NCBI Taxonomy" id="412755"/>
    <lineage>
        <taxon>unclassified sequences</taxon>
        <taxon>metagenomes</taxon>
        <taxon>ecological metagenomes</taxon>
    </lineage>
</organism>
<dbReference type="AlphaFoldDB" id="A0A0F9M9J1"/>
<feature type="domain" description="NAD-dependent epimerase/dehydratase" evidence="1">
    <location>
        <begin position="5"/>
        <end position="212"/>
    </location>
</feature>
<dbReference type="Gene3D" id="3.40.50.720">
    <property type="entry name" value="NAD(P)-binding Rossmann-like Domain"/>
    <property type="match status" value="1"/>
</dbReference>
<name>A0A0F9M9J1_9ZZZZ</name>
<comment type="caution">
    <text evidence="2">The sequence shown here is derived from an EMBL/GenBank/DDBJ whole genome shotgun (WGS) entry which is preliminary data.</text>
</comment>
<protein>
    <recommendedName>
        <fullName evidence="1">NAD-dependent epimerase/dehydratase domain-containing protein</fullName>
    </recommendedName>
</protein>
<evidence type="ECO:0000259" key="1">
    <source>
        <dbReference type="Pfam" id="PF01370"/>
    </source>
</evidence>